<accession>A0AC61SB28</accession>
<organism evidence="1 2">
    <name type="scientific">Candidatus Methanomarinus sp</name>
    <dbReference type="NCBI Taxonomy" id="3386244"/>
    <lineage>
        <taxon>Archaea</taxon>
        <taxon>Methanobacteriati</taxon>
        <taxon>Methanobacteriota</taxon>
        <taxon>Stenosarchaea group</taxon>
        <taxon>Methanomicrobia</taxon>
        <taxon>Methanosarcinales</taxon>
        <taxon>ANME-2 cluster</taxon>
        <taxon>Candidatus Methanocomedenaceae</taxon>
        <taxon>Candidatus Methanomarinus</taxon>
    </lineage>
</organism>
<evidence type="ECO:0000313" key="2">
    <source>
        <dbReference type="Proteomes" id="UP000315423"/>
    </source>
</evidence>
<protein>
    <submittedName>
        <fullName evidence="1">Indolepyruvate ferredoxin oxidoreductase subunit alpha</fullName>
        <ecNumber evidence="1">1.2.7.8</ecNumber>
    </submittedName>
</protein>
<gene>
    <name evidence="1" type="primary">iorA</name>
    <name evidence="1" type="ORF">C5S46_03990</name>
</gene>
<sequence>MSNNTITYLLGNHAIAQAISQCSTDVVAGYPGTPSSEIIEFLAAMKPDCHIEWSVNEKAAMEVAIGASWAGGHSVVTMKHVGLNVASDPFMTLAYSGTRGGMIIISADDPGCHSSQNEQDNRRYAAFAQIPCLDPAVPQEAYDMVFYAFEFSEKFNMPVMLRPTTRVCHGKSNIKLRTSAPVHHEIGFQKIPSRWVMLPAHARLRHQDLINKQQEMMQELGLSKWNDLDIIEGAKIGIIASGVASVYTKECLKKFNTKASFLKISTYPPPVELIKELLGSVDKVLVIEEMEPIVEDVVRSISNSISNKEIEIHGKDIIPGYGELNVSIIASCMASSGFTDNREEADTVDKTSIELPNRPPVMCPGCPHRATYYAMKKAFGKDAVFPGDIGCYTLGIQMETMDTCLCMGASITIATGIYHAGETKPICCSIGDSTFLHTGIPGLLNAVYNNADITVAILDNRTTAMTGHQPNPGTGQTVMGDATYMVSLEDIATSCGVQFVKVIDPFNVESTIEIFNKAKEHKGTSVVISKQECIITARRRGIKPRPFEVDIDKCNGCRMCIKFGCPAIQFADAQVEGEKGYAHISNLCAGCGVCASICPFDAIKEVC</sequence>
<comment type="caution">
    <text evidence="1">The sequence shown here is derived from an EMBL/GenBank/DDBJ whole genome shotgun (WGS) entry which is preliminary data.</text>
</comment>
<evidence type="ECO:0000313" key="1">
    <source>
        <dbReference type="EMBL" id="TKY91790.1"/>
    </source>
</evidence>
<keyword evidence="1" id="KW-0560">Oxidoreductase</keyword>
<reference evidence="1" key="1">
    <citation type="submission" date="2018-09" db="EMBL/GenBank/DDBJ databases">
        <title>A genomic encyclopedia of anaerobic methanotrophic archaea.</title>
        <authorList>
            <person name="Skennerton C.T."/>
            <person name="Chadwick G.L."/>
            <person name="Laso-Perez R."/>
            <person name="Leu A.O."/>
            <person name="Speth D.R."/>
            <person name="Yu H."/>
            <person name="Morgan-Lang C."/>
            <person name="Hatzenpichler R."/>
            <person name="Goudeau D."/>
            <person name="Malmstrom R."/>
            <person name="Woyke T."/>
            <person name="Hallam S."/>
            <person name="Tyson G.W."/>
            <person name="Wegener G."/>
            <person name="Boetius A."/>
            <person name="Orphan V.J."/>
        </authorList>
    </citation>
    <scope>NUCLEOTIDE SEQUENCE</scope>
    <source>
        <strain evidence="1">CONS3730D10UFb2</strain>
    </source>
</reference>
<dbReference type="EMBL" id="QYBA01000130">
    <property type="protein sequence ID" value="TKY91790.1"/>
    <property type="molecule type" value="Genomic_DNA"/>
</dbReference>
<name>A0AC61SB28_9EURY</name>
<dbReference type="EC" id="1.2.7.8" evidence="1"/>
<proteinExistence type="predicted"/>
<dbReference type="Proteomes" id="UP000315423">
    <property type="component" value="Unassembled WGS sequence"/>
</dbReference>